<comment type="caution">
    <text evidence="14">The sequence shown here is derived from an EMBL/GenBank/DDBJ whole genome shotgun (WGS) entry which is preliminary data.</text>
</comment>
<keyword evidence="2 11" id="KW-0285">Flavoprotein</keyword>
<dbReference type="GO" id="GO:0034354">
    <property type="term" value="P:'de novo' NAD+ biosynthetic process from L-tryptophan"/>
    <property type="evidence" value="ECO:0007669"/>
    <property type="project" value="UniProtKB-UniRule"/>
</dbReference>
<dbReference type="VEuPathDB" id="FungiDB:A1O9_12503"/>
<evidence type="ECO:0000313" key="14">
    <source>
        <dbReference type="EMBL" id="KEF51354.1"/>
    </source>
</evidence>
<keyword evidence="12" id="KW-0812">Transmembrane</keyword>
<dbReference type="UniPathway" id="UPA00253">
    <property type="reaction ID" value="UER00328"/>
</dbReference>
<dbReference type="GO" id="GO:0019805">
    <property type="term" value="P:quinolinate biosynthetic process"/>
    <property type="evidence" value="ECO:0007669"/>
    <property type="project" value="UniProtKB-UniRule"/>
</dbReference>
<dbReference type="RefSeq" id="XP_013253944.1">
    <property type="nucleotide sequence ID" value="XM_013398490.1"/>
</dbReference>
<dbReference type="Proteomes" id="UP000027920">
    <property type="component" value="Unassembled WGS sequence"/>
</dbReference>
<dbReference type="InterPro" id="IPR027545">
    <property type="entry name" value="Kynurenine_monooxygenase"/>
</dbReference>
<evidence type="ECO:0000256" key="6">
    <source>
        <dbReference type="ARBA" id="ARBA00022857"/>
    </source>
</evidence>
<keyword evidence="8 11" id="KW-0503">Monooxygenase</keyword>
<keyword evidence="9 11" id="KW-0496">Mitochondrion</keyword>
<dbReference type="Pfam" id="PF01494">
    <property type="entry name" value="FAD_binding_3"/>
    <property type="match status" value="1"/>
</dbReference>
<evidence type="ECO:0000256" key="1">
    <source>
        <dbReference type="ARBA" id="ARBA00001974"/>
    </source>
</evidence>
<dbReference type="GeneID" id="25287397"/>
<comment type="similarity">
    <text evidence="11">Belongs to the aromatic-ring hydroxylase family. KMO subfamily.</text>
</comment>
<comment type="cofactor">
    <cofactor evidence="1 11">
        <name>FAD</name>
        <dbReference type="ChEBI" id="CHEBI:57692"/>
    </cofactor>
</comment>
<dbReference type="GO" id="GO:0070189">
    <property type="term" value="P:kynurenine metabolic process"/>
    <property type="evidence" value="ECO:0007669"/>
    <property type="project" value="TreeGrafter"/>
</dbReference>
<keyword evidence="3 11" id="KW-0662">Pyridine nucleotide biosynthesis</keyword>
<dbReference type="PRINTS" id="PR00420">
    <property type="entry name" value="RNGMNOXGNASE"/>
</dbReference>
<dbReference type="GO" id="GO:0071949">
    <property type="term" value="F:FAD binding"/>
    <property type="evidence" value="ECO:0007669"/>
    <property type="project" value="InterPro"/>
</dbReference>
<evidence type="ECO:0000256" key="2">
    <source>
        <dbReference type="ARBA" id="ARBA00022630"/>
    </source>
</evidence>
<evidence type="ECO:0000256" key="9">
    <source>
        <dbReference type="ARBA" id="ARBA00023128"/>
    </source>
</evidence>
<organism evidence="14 15">
    <name type="scientific">Exophiala aquamarina CBS 119918</name>
    <dbReference type="NCBI Taxonomy" id="1182545"/>
    <lineage>
        <taxon>Eukaryota</taxon>
        <taxon>Fungi</taxon>
        <taxon>Dikarya</taxon>
        <taxon>Ascomycota</taxon>
        <taxon>Pezizomycotina</taxon>
        <taxon>Eurotiomycetes</taxon>
        <taxon>Chaetothyriomycetidae</taxon>
        <taxon>Chaetothyriales</taxon>
        <taxon>Herpotrichiellaceae</taxon>
        <taxon>Exophiala</taxon>
    </lineage>
</organism>
<comment type="pathway">
    <text evidence="11">Cofactor biosynthesis; NAD(+) biosynthesis; quinolinate from L-kynurenine: step 1/3.</text>
</comment>
<dbReference type="PANTHER" id="PTHR46028:SF2">
    <property type="entry name" value="KYNURENINE 3-MONOOXYGENASE"/>
    <property type="match status" value="1"/>
</dbReference>
<evidence type="ECO:0000313" key="15">
    <source>
        <dbReference type="Proteomes" id="UP000027920"/>
    </source>
</evidence>
<evidence type="ECO:0000256" key="8">
    <source>
        <dbReference type="ARBA" id="ARBA00023033"/>
    </source>
</evidence>
<accession>A0A072NU22</accession>
<evidence type="ECO:0000256" key="7">
    <source>
        <dbReference type="ARBA" id="ARBA00023002"/>
    </source>
</evidence>
<dbReference type="SUPFAM" id="SSF51905">
    <property type="entry name" value="FAD/NAD(P)-binding domain"/>
    <property type="match status" value="1"/>
</dbReference>
<comment type="subcellular location">
    <subcellularLocation>
        <location evidence="11">Mitochondrion outer membrane</location>
    </subcellularLocation>
</comment>
<dbReference type="InterPro" id="IPR036188">
    <property type="entry name" value="FAD/NAD-bd_sf"/>
</dbReference>
<dbReference type="InterPro" id="IPR002938">
    <property type="entry name" value="FAD-bd"/>
</dbReference>
<evidence type="ECO:0000256" key="11">
    <source>
        <dbReference type="HAMAP-Rule" id="MF_03018"/>
    </source>
</evidence>
<evidence type="ECO:0000256" key="4">
    <source>
        <dbReference type="ARBA" id="ARBA00022787"/>
    </source>
</evidence>
<keyword evidence="11 12" id="KW-0472">Membrane</keyword>
<evidence type="ECO:0000256" key="10">
    <source>
        <dbReference type="ARBA" id="ARBA00047818"/>
    </source>
</evidence>
<keyword evidence="6 11" id="KW-0521">NADP</keyword>
<feature type="domain" description="FAD-binding" evidence="13">
    <location>
        <begin position="8"/>
        <end position="376"/>
    </location>
</feature>
<dbReference type="GO" id="GO:0005741">
    <property type="term" value="C:mitochondrial outer membrane"/>
    <property type="evidence" value="ECO:0007669"/>
    <property type="project" value="UniProtKB-SubCell"/>
</dbReference>
<gene>
    <name evidence="11" type="primary">BNA4</name>
    <name evidence="14" type="ORF">A1O9_12503</name>
</gene>
<dbReference type="HOGENOM" id="CLU_023210_2_1_1"/>
<dbReference type="GO" id="GO:0006569">
    <property type="term" value="P:L-tryptophan catabolic process"/>
    <property type="evidence" value="ECO:0007669"/>
    <property type="project" value="UniProtKB-UniRule"/>
</dbReference>
<dbReference type="EC" id="1.14.13.9" evidence="11"/>
<dbReference type="HAMAP" id="MF_01971">
    <property type="entry name" value="Kynurenine_monooxygenase"/>
    <property type="match status" value="1"/>
</dbReference>
<keyword evidence="12" id="KW-1133">Transmembrane helix</keyword>
<dbReference type="GO" id="GO:0043420">
    <property type="term" value="P:anthranilate metabolic process"/>
    <property type="evidence" value="ECO:0007669"/>
    <property type="project" value="UniProtKB-UniRule"/>
</dbReference>
<evidence type="ECO:0000256" key="5">
    <source>
        <dbReference type="ARBA" id="ARBA00022827"/>
    </source>
</evidence>
<dbReference type="OrthoDB" id="10053569at2759"/>
<dbReference type="AlphaFoldDB" id="A0A072NU22"/>
<name>A0A072NU22_9EURO</name>
<dbReference type="STRING" id="1182545.A0A072NU22"/>
<keyword evidence="15" id="KW-1185">Reference proteome</keyword>
<comment type="function">
    <text evidence="11">Catalyzes the hydroxylation of L-kynurenine (L-Kyn) to form 3-hydroxy-L-kynurenine (L-3OHKyn). Required for synthesis of quinolinic acid.</text>
</comment>
<dbReference type="PANTHER" id="PTHR46028">
    <property type="entry name" value="KYNURENINE 3-MONOOXYGENASE"/>
    <property type="match status" value="1"/>
</dbReference>
<evidence type="ECO:0000259" key="13">
    <source>
        <dbReference type="Pfam" id="PF01494"/>
    </source>
</evidence>
<evidence type="ECO:0000256" key="12">
    <source>
        <dbReference type="SAM" id="Phobius"/>
    </source>
</evidence>
<comment type="catalytic activity">
    <reaction evidence="10 11">
        <text>L-kynurenine + NADPH + O2 + H(+) = 3-hydroxy-L-kynurenine + NADP(+) + H2O</text>
        <dbReference type="Rhea" id="RHEA:20545"/>
        <dbReference type="ChEBI" id="CHEBI:15377"/>
        <dbReference type="ChEBI" id="CHEBI:15378"/>
        <dbReference type="ChEBI" id="CHEBI:15379"/>
        <dbReference type="ChEBI" id="CHEBI:57783"/>
        <dbReference type="ChEBI" id="CHEBI:57959"/>
        <dbReference type="ChEBI" id="CHEBI:58125"/>
        <dbReference type="ChEBI" id="CHEBI:58349"/>
        <dbReference type="EC" id="1.14.13.9"/>
    </reaction>
</comment>
<proteinExistence type="inferred from homology"/>
<keyword evidence="4 11" id="KW-1000">Mitochondrion outer membrane</keyword>
<dbReference type="EMBL" id="AMGV01000024">
    <property type="protein sequence ID" value="KEF51354.1"/>
    <property type="molecule type" value="Genomic_DNA"/>
</dbReference>
<sequence>MPVMPGKKVVVVGAGPVGSLAALYAACRGFEVEVYELRRDLRNADTTPLNFTKSINLALSERGINALRSAADDVLLDKILTQTIPMHGRMIHTRSATGALSQQTQLYDVHGSFLRSVDRAGLNDILLDHLDSLPNVTFFFQHKLTGADFSQKKAWFEVMNKSTPSSGRAREIEIDFDLLIGADGAHSATRFHMMKFARMNYHQEYIDCLWCEFRMPPDKSGDFAIHPNRLHIWPAGSFMFIALPNLDRSFVCTLFGPVGLFNKLEAGLDSDLVSMFDKHFPGVTTHIKPEDLIAQFKRNPHLPLVNLKCSPHHFGDSVVIVGDAANAMVPFYGQGMNAGLESVRVLFSKLDQAQTTAQGLANYTAERVTDAHAIADLAIANYTEMRSSVTSKFYKVRKYIEESLDKYLPSLGWATQYSRVSFSNMRYSQVIEKSQRQKLILTWALRATVLAGLYGGAVVLPYLWSRRSQTFLWRP</sequence>
<protein>
    <recommendedName>
        <fullName evidence="11">Kynurenine 3-monooxygenase</fullName>
        <ecNumber evidence="11">1.14.13.9</ecNumber>
    </recommendedName>
    <alternativeName>
        <fullName evidence="11">Biosynthesis of nicotinic acid protein 4</fullName>
    </alternativeName>
    <alternativeName>
        <fullName evidence="11">Kynurenine 3-hydroxylase</fullName>
    </alternativeName>
</protein>
<evidence type="ECO:0000256" key="3">
    <source>
        <dbReference type="ARBA" id="ARBA00022642"/>
    </source>
</evidence>
<keyword evidence="7 11" id="KW-0560">Oxidoreductase</keyword>
<dbReference type="Gene3D" id="3.50.50.60">
    <property type="entry name" value="FAD/NAD(P)-binding domain"/>
    <property type="match status" value="1"/>
</dbReference>
<reference evidence="14 15" key="1">
    <citation type="submission" date="2013-03" db="EMBL/GenBank/DDBJ databases">
        <title>The Genome Sequence of Exophiala aquamarina CBS 119918.</title>
        <authorList>
            <consortium name="The Broad Institute Genomics Platform"/>
            <person name="Cuomo C."/>
            <person name="de Hoog S."/>
            <person name="Gorbushina A."/>
            <person name="Walker B."/>
            <person name="Young S.K."/>
            <person name="Zeng Q."/>
            <person name="Gargeya S."/>
            <person name="Fitzgerald M."/>
            <person name="Haas B."/>
            <person name="Abouelleil A."/>
            <person name="Allen A.W."/>
            <person name="Alvarado L."/>
            <person name="Arachchi H.M."/>
            <person name="Berlin A.M."/>
            <person name="Chapman S.B."/>
            <person name="Gainer-Dewar J."/>
            <person name="Goldberg J."/>
            <person name="Griggs A."/>
            <person name="Gujja S."/>
            <person name="Hansen M."/>
            <person name="Howarth C."/>
            <person name="Imamovic A."/>
            <person name="Ireland A."/>
            <person name="Larimer J."/>
            <person name="McCowan C."/>
            <person name="Murphy C."/>
            <person name="Pearson M."/>
            <person name="Poon T.W."/>
            <person name="Priest M."/>
            <person name="Roberts A."/>
            <person name="Saif S."/>
            <person name="Shea T."/>
            <person name="Sisk P."/>
            <person name="Sykes S."/>
            <person name="Wortman J."/>
            <person name="Nusbaum C."/>
            <person name="Birren B."/>
        </authorList>
    </citation>
    <scope>NUCLEOTIDE SEQUENCE [LARGE SCALE GENOMIC DNA]</scope>
    <source>
        <strain evidence="14 15">CBS 119918</strain>
    </source>
</reference>
<feature type="transmembrane region" description="Helical" evidence="12">
    <location>
        <begin position="443"/>
        <end position="464"/>
    </location>
</feature>
<dbReference type="GO" id="GO:0004502">
    <property type="term" value="F:kynurenine 3-monooxygenase activity"/>
    <property type="evidence" value="ECO:0007669"/>
    <property type="project" value="UniProtKB-UniRule"/>
</dbReference>
<keyword evidence="5 11" id="KW-0274">FAD</keyword>
<dbReference type="FunFam" id="3.50.50.60:FF:000129">
    <property type="entry name" value="Kynurenine 3-monooxygenase"/>
    <property type="match status" value="1"/>
</dbReference>